<dbReference type="PROSITE" id="PS51900">
    <property type="entry name" value="CB"/>
    <property type="match status" value="1"/>
</dbReference>
<evidence type="ECO:0000256" key="2">
    <source>
        <dbReference type="ARBA" id="ARBA00016082"/>
    </source>
</evidence>
<dbReference type="Pfam" id="PF17293">
    <property type="entry name" value="Arm-DNA-bind_5"/>
    <property type="match status" value="1"/>
</dbReference>
<evidence type="ECO:0000256" key="8">
    <source>
        <dbReference type="ARBA" id="ARBA00023195"/>
    </source>
</evidence>
<name>A0A8S5MHB2_9CAUD</name>
<dbReference type="InterPro" id="IPR010998">
    <property type="entry name" value="Integrase_recombinase_N"/>
</dbReference>
<dbReference type="InterPro" id="IPR002104">
    <property type="entry name" value="Integrase_catalytic"/>
</dbReference>
<dbReference type="Pfam" id="PF00589">
    <property type="entry name" value="Phage_integrase"/>
    <property type="match status" value="1"/>
</dbReference>
<dbReference type="EMBL" id="BK014906">
    <property type="protein sequence ID" value="DAD81634.1"/>
    <property type="molecule type" value="Genomic_DNA"/>
</dbReference>
<dbReference type="GO" id="GO:0044826">
    <property type="term" value="P:viral genome integration into host DNA"/>
    <property type="evidence" value="ECO:0007669"/>
    <property type="project" value="UniProtKB-KW"/>
</dbReference>
<dbReference type="GO" id="GO:0016787">
    <property type="term" value="F:hydrolase activity"/>
    <property type="evidence" value="ECO:0007669"/>
    <property type="project" value="UniProtKB-KW"/>
</dbReference>
<keyword evidence="3" id="KW-0808">Transferase</keyword>
<dbReference type="GO" id="GO:0015074">
    <property type="term" value="P:DNA integration"/>
    <property type="evidence" value="ECO:0007669"/>
    <property type="project" value="UniProtKB-KW"/>
</dbReference>
<feature type="domain" description="Core-binding (CB)" evidence="11">
    <location>
        <begin position="100"/>
        <end position="184"/>
    </location>
</feature>
<dbReference type="InterPro" id="IPR035386">
    <property type="entry name" value="Arm-DNA-bind_5"/>
</dbReference>
<evidence type="ECO:0000256" key="4">
    <source>
        <dbReference type="ARBA" id="ARBA00022801"/>
    </source>
</evidence>
<dbReference type="GO" id="GO:0003677">
    <property type="term" value="F:DNA binding"/>
    <property type="evidence" value="ECO:0007669"/>
    <property type="project" value="UniProtKB-UniRule"/>
</dbReference>
<keyword evidence="6 9" id="KW-0238">DNA-binding</keyword>
<dbReference type="Gene3D" id="1.10.150.130">
    <property type="match status" value="1"/>
</dbReference>
<proteinExistence type="inferred from homology"/>
<evidence type="ECO:0000256" key="7">
    <source>
        <dbReference type="ARBA" id="ARBA00023172"/>
    </source>
</evidence>
<dbReference type="GO" id="GO:0016740">
    <property type="term" value="F:transferase activity"/>
    <property type="evidence" value="ECO:0007669"/>
    <property type="project" value="UniProtKB-KW"/>
</dbReference>
<dbReference type="GO" id="GO:0075713">
    <property type="term" value="P:establishment of integrated proviral latency"/>
    <property type="evidence" value="ECO:0007669"/>
    <property type="project" value="UniProtKB-KW"/>
</dbReference>
<keyword evidence="8" id="KW-1160">Virus entry into host cell</keyword>
<dbReference type="Gene3D" id="1.10.443.10">
    <property type="entry name" value="Intergrase catalytic core"/>
    <property type="match status" value="1"/>
</dbReference>
<protein>
    <recommendedName>
        <fullName evidence="2">Integrase</fullName>
    </recommendedName>
</protein>
<dbReference type="Pfam" id="PF13102">
    <property type="entry name" value="Phage_int_SAM_5"/>
    <property type="match status" value="1"/>
</dbReference>
<evidence type="ECO:0000256" key="1">
    <source>
        <dbReference type="ARBA" id="ARBA00008857"/>
    </source>
</evidence>
<sequence>MKYPVLRFVFDRKHTASKTTKGTVQIEILFERKRKWLSTGVRLYSDQWSEKTKVKNTVQSLDLNERLDTQMRNINEFINGLVKNKEPFSFDKLEHFLKYSQTKESFIDFIKRRVSERTDLRRGTLNTHASLITSLEEFGRIVYFTDITTANIMHYDNFLHGKYNKQTTIHGYHKRLKRYINEAIKYDLLKDNPYNKLKFERGKSEGIKYLTLEQIKRIQGLEIASESIERVRDLFIFQCFTGLSYADLFNFDFSGVIKKGNKFFIRDIRVKTEEEYFLMLLKPAMEILQKYDFKLPVISNYQYNLRLKVIQELARIKQSLHSHMARHSFAVMALNMGVSIENLAKMMGHTDIKTTQIYAKVLNKSVQEEFEKMDSKL</sequence>
<evidence type="ECO:0000256" key="5">
    <source>
        <dbReference type="ARBA" id="ARBA00022908"/>
    </source>
</evidence>
<dbReference type="PROSITE" id="PS51898">
    <property type="entry name" value="TYR_RECOMBINASE"/>
    <property type="match status" value="1"/>
</dbReference>
<keyword evidence="5" id="KW-0229">DNA integration</keyword>
<keyword evidence="7" id="KW-0233">DNA recombination</keyword>
<dbReference type="GO" id="GO:0006310">
    <property type="term" value="P:DNA recombination"/>
    <property type="evidence" value="ECO:0007669"/>
    <property type="project" value="UniProtKB-KW"/>
</dbReference>
<evidence type="ECO:0000256" key="3">
    <source>
        <dbReference type="ARBA" id="ARBA00022679"/>
    </source>
</evidence>
<evidence type="ECO:0000259" key="11">
    <source>
        <dbReference type="PROSITE" id="PS51900"/>
    </source>
</evidence>
<organism evidence="12">
    <name type="scientific">Myoviridae sp. ct9Ns12</name>
    <dbReference type="NCBI Taxonomy" id="2826626"/>
    <lineage>
        <taxon>Viruses</taxon>
        <taxon>Duplodnaviria</taxon>
        <taxon>Heunggongvirae</taxon>
        <taxon>Uroviricota</taxon>
        <taxon>Caudoviricetes</taxon>
    </lineage>
</organism>
<keyword evidence="8" id="KW-1179">Viral genome integration</keyword>
<evidence type="ECO:0000256" key="9">
    <source>
        <dbReference type="PROSITE-ProRule" id="PRU01248"/>
    </source>
</evidence>
<dbReference type="PANTHER" id="PTHR30349">
    <property type="entry name" value="PHAGE INTEGRASE-RELATED"/>
    <property type="match status" value="1"/>
</dbReference>
<comment type="similarity">
    <text evidence="1">Belongs to the 'phage' integrase family.</text>
</comment>
<dbReference type="InterPro" id="IPR050090">
    <property type="entry name" value="Tyrosine_recombinase_XerCD"/>
</dbReference>
<evidence type="ECO:0000259" key="10">
    <source>
        <dbReference type="PROSITE" id="PS51898"/>
    </source>
</evidence>
<reference evidence="12" key="1">
    <citation type="journal article" date="2021" name="Proc. Natl. Acad. Sci. U.S.A.">
        <title>A Catalog of Tens of Thousands of Viruses from Human Metagenomes Reveals Hidden Associations with Chronic Diseases.</title>
        <authorList>
            <person name="Tisza M.J."/>
            <person name="Buck C.B."/>
        </authorList>
    </citation>
    <scope>NUCLEOTIDE SEQUENCE</scope>
    <source>
        <strain evidence="12">Ct9Ns12</strain>
    </source>
</reference>
<dbReference type="InterPro" id="IPR044068">
    <property type="entry name" value="CB"/>
</dbReference>
<dbReference type="SUPFAM" id="SSF56349">
    <property type="entry name" value="DNA breaking-rejoining enzymes"/>
    <property type="match status" value="1"/>
</dbReference>
<evidence type="ECO:0000313" key="12">
    <source>
        <dbReference type="EMBL" id="DAD81634.1"/>
    </source>
</evidence>
<dbReference type="InterPro" id="IPR025269">
    <property type="entry name" value="SAM-like_dom"/>
</dbReference>
<keyword evidence="4" id="KW-0378">Hydrolase</keyword>
<dbReference type="PANTHER" id="PTHR30349:SF64">
    <property type="entry name" value="PROPHAGE INTEGRASE INTD-RELATED"/>
    <property type="match status" value="1"/>
</dbReference>
<evidence type="ECO:0000256" key="6">
    <source>
        <dbReference type="ARBA" id="ARBA00023125"/>
    </source>
</evidence>
<feature type="domain" description="Tyr recombinase" evidence="10">
    <location>
        <begin position="205"/>
        <end position="371"/>
    </location>
</feature>
<dbReference type="InterPro" id="IPR011010">
    <property type="entry name" value="DNA_brk_join_enz"/>
</dbReference>
<accession>A0A8S5MHB2</accession>
<dbReference type="InterPro" id="IPR013762">
    <property type="entry name" value="Integrase-like_cat_sf"/>
</dbReference>
<dbReference type="CDD" id="cd01185">
    <property type="entry name" value="INTN1_C_like"/>
    <property type="match status" value="1"/>
</dbReference>